<evidence type="ECO:0000256" key="1">
    <source>
        <dbReference type="SAM" id="SignalP"/>
    </source>
</evidence>
<keyword evidence="1" id="KW-0732">Signal</keyword>
<sequence length="210" mass="22763">MQRLYPVTQLKMMCFFALLVAATAVTVGAVSVARDTCGTSVVPLYRMYNGAAFDHFYTTSASEVITAVENDGYVLEGVSAAVFPTQQGTTLPLYRLYSAGAHDHFYTSVANRDSAPAVAFTDEMNHRTNPVERDFFTTNNGYKWEGTAALVYTTQICGSVPLYRLYAASHVDHFYTTSATERASALALGFIDEGIVAYVPAKGIVTGDSV</sequence>
<name>A0A8H7CVF7_9AGAR</name>
<keyword evidence="4" id="KW-1185">Reference proteome</keyword>
<dbReference type="AlphaFoldDB" id="A0A8H7CVF7"/>
<evidence type="ECO:0000259" key="2">
    <source>
        <dbReference type="Pfam" id="PF18885"/>
    </source>
</evidence>
<dbReference type="Proteomes" id="UP000620124">
    <property type="component" value="Unassembled WGS sequence"/>
</dbReference>
<protein>
    <recommendedName>
        <fullName evidence="2">DUF5648 domain-containing protein</fullName>
    </recommendedName>
</protein>
<feature type="domain" description="DUF5648" evidence="2">
    <location>
        <begin position="38"/>
        <end position="123"/>
    </location>
</feature>
<accession>A0A8H7CVF7</accession>
<evidence type="ECO:0000313" key="4">
    <source>
        <dbReference type="Proteomes" id="UP000620124"/>
    </source>
</evidence>
<organism evidence="3 4">
    <name type="scientific">Mycena venus</name>
    <dbReference type="NCBI Taxonomy" id="2733690"/>
    <lineage>
        <taxon>Eukaryota</taxon>
        <taxon>Fungi</taxon>
        <taxon>Dikarya</taxon>
        <taxon>Basidiomycota</taxon>
        <taxon>Agaricomycotina</taxon>
        <taxon>Agaricomycetes</taxon>
        <taxon>Agaricomycetidae</taxon>
        <taxon>Agaricales</taxon>
        <taxon>Marasmiineae</taxon>
        <taxon>Mycenaceae</taxon>
        <taxon>Mycena</taxon>
    </lineage>
</organism>
<reference evidence="3" key="1">
    <citation type="submission" date="2020-05" db="EMBL/GenBank/DDBJ databases">
        <title>Mycena genomes resolve the evolution of fungal bioluminescence.</title>
        <authorList>
            <person name="Tsai I.J."/>
        </authorList>
    </citation>
    <scope>NUCLEOTIDE SEQUENCE</scope>
    <source>
        <strain evidence="3">CCC161011</strain>
    </source>
</reference>
<gene>
    <name evidence="3" type="ORF">MVEN_01159000</name>
</gene>
<feature type="chain" id="PRO_5034136132" description="DUF5648 domain-containing protein" evidence="1">
    <location>
        <begin position="30"/>
        <end position="210"/>
    </location>
</feature>
<proteinExistence type="predicted"/>
<evidence type="ECO:0000313" key="3">
    <source>
        <dbReference type="EMBL" id="KAF7351969.1"/>
    </source>
</evidence>
<feature type="signal peptide" evidence="1">
    <location>
        <begin position="1"/>
        <end position="29"/>
    </location>
</feature>
<dbReference type="Pfam" id="PF18885">
    <property type="entry name" value="DUF5648"/>
    <property type="match status" value="2"/>
</dbReference>
<dbReference type="EMBL" id="JACAZI010000009">
    <property type="protein sequence ID" value="KAF7351969.1"/>
    <property type="molecule type" value="Genomic_DNA"/>
</dbReference>
<dbReference type="OrthoDB" id="9971254at2759"/>
<comment type="caution">
    <text evidence="3">The sequence shown here is derived from an EMBL/GenBank/DDBJ whole genome shotgun (WGS) entry which is preliminary data.</text>
</comment>
<dbReference type="InterPro" id="IPR043708">
    <property type="entry name" value="DUF5648"/>
</dbReference>
<feature type="domain" description="DUF5648" evidence="2">
    <location>
        <begin position="128"/>
        <end position="199"/>
    </location>
</feature>